<dbReference type="Proteomes" id="UP001501521">
    <property type="component" value="Unassembled WGS sequence"/>
</dbReference>
<organism evidence="1 2">
    <name type="scientific">Tessaracoccus lubricantis</name>
    <dbReference type="NCBI Taxonomy" id="545543"/>
    <lineage>
        <taxon>Bacteria</taxon>
        <taxon>Bacillati</taxon>
        <taxon>Actinomycetota</taxon>
        <taxon>Actinomycetes</taxon>
        <taxon>Propionibacteriales</taxon>
        <taxon>Propionibacteriaceae</taxon>
        <taxon>Tessaracoccus</taxon>
    </lineage>
</organism>
<proteinExistence type="predicted"/>
<evidence type="ECO:0008006" key="3">
    <source>
        <dbReference type="Google" id="ProtNLM"/>
    </source>
</evidence>
<evidence type="ECO:0000313" key="2">
    <source>
        <dbReference type="Proteomes" id="UP001501521"/>
    </source>
</evidence>
<keyword evidence="2" id="KW-1185">Reference proteome</keyword>
<comment type="caution">
    <text evidence="1">The sequence shown here is derived from an EMBL/GenBank/DDBJ whole genome shotgun (WGS) entry which is preliminary data.</text>
</comment>
<evidence type="ECO:0000313" key="1">
    <source>
        <dbReference type="EMBL" id="GAA4897080.1"/>
    </source>
</evidence>
<dbReference type="RefSeq" id="WP_345580926.1">
    <property type="nucleotide sequence ID" value="NZ_BAABLV010000020.1"/>
</dbReference>
<name>A0ABP9FBH2_9ACTN</name>
<dbReference type="EMBL" id="BAABLV010000020">
    <property type="protein sequence ID" value="GAA4897080.1"/>
    <property type="molecule type" value="Genomic_DNA"/>
</dbReference>
<sequence>MWIAIAAVAVAVLGASVYAGLGKLGEMPQEPVNDRPKGHVPDGALTPDLLAELRIPLALSGYRPSQVDAYLAQVVAGVAAPAATQRFDVVWRGYDMQVVDDLIERPLADDLADDEVALSAQPGAILSDAE</sequence>
<gene>
    <name evidence="1" type="ORF">GCM10025789_13680</name>
</gene>
<protein>
    <recommendedName>
        <fullName evidence="3">DivIVA domain-containing protein</fullName>
    </recommendedName>
</protein>
<reference evidence="2" key="1">
    <citation type="journal article" date="2019" name="Int. J. Syst. Evol. Microbiol.">
        <title>The Global Catalogue of Microorganisms (GCM) 10K type strain sequencing project: providing services to taxonomists for standard genome sequencing and annotation.</title>
        <authorList>
            <consortium name="The Broad Institute Genomics Platform"/>
            <consortium name="The Broad Institute Genome Sequencing Center for Infectious Disease"/>
            <person name="Wu L."/>
            <person name="Ma J."/>
        </authorList>
    </citation>
    <scope>NUCLEOTIDE SEQUENCE [LARGE SCALE GENOMIC DNA]</scope>
    <source>
        <strain evidence="2">JCM 19125</strain>
    </source>
</reference>
<accession>A0ABP9FBH2</accession>